<evidence type="ECO:0008006" key="4">
    <source>
        <dbReference type="Google" id="ProtNLM"/>
    </source>
</evidence>
<dbReference type="Proteomes" id="UP000249614">
    <property type="component" value="Unassembled WGS sequence"/>
</dbReference>
<reference evidence="2 3" key="1">
    <citation type="submission" date="2016-05" db="EMBL/GenBank/DDBJ databases">
        <authorList>
            <person name="Lavstsen T."/>
            <person name="Jespersen J.S."/>
        </authorList>
    </citation>
    <scope>NUCLEOTIDE SEQUENCE [LARGE SCALE GENOMIC DNA]</scope>
    <source>
        <strain evidence="2 3">SM-5815</strain>
    </source>
</reference>
<dbReference type="AlphaFoldDB" id="A0A2W6ITJ8"/>
<dbReference type="EMBL" id="LXXM01000237">
    <property type="protein sequence ID" value="PZS87195.1"/>
    <property type="molecule type" value="Genomic_DNA"/>
</dbReference>
<evidence type="ECO:0000256" key="1">
    <source>
        <dbReference type="SAM" id="Phobius"/>
    </source>
</evidence>
<sequence>MMLLPILLLCAVVAVLLGATVTAAVAMRAGVRRFGLILVLLSGACLNVVSFFAGYDSPLFDPLAVSSEELAAQEAKFEAMAAYRARLEPAIEQDDPAPLLAALEENAPTLSPAKLLCLVRTNVIEGKGSEGLPAVSEARHQFLQTVAEAAWSKALPGTERRAIGLLALDAALRHGTSQDVEKWLDRGVDPRNVDWARQVTAFTEPAGMCRTFERWPLSTLEYNERDPDRKRDLLLKHGVNALANQ</sequence>
<protein>
    <recommendedName>
        <fullName evidence="4">Transmembrane protein</fullName>
    </recommendedName>
</protein>
<keyword evidence="1" id="KW-0812">Transmembrane</keyword>
<keyword evidence="1" id="KW-0472">Membrane</keyword>
<dbReference type="RefSeq" id="WP_111113821.1">
    <property type="nucleotide sequence ID" value="NZ_LXXM01000237.1"/>
</dbReference>
<comment type="caution">
    <text evidence="2">The sequence shown here is derived from an EMBL/GenBank/DDBJ whole genome shotgun (WGS) entry which is preliminary data.</text>
</comment>
<organism evidence="2 3">
    <name type="scientific">Stenotrophomonas maltophilia</name>
    <name type="common">Pseudomonas maltophilia</name>
    <name type="synonym">Xanthomonas maltophilia</name>
    <dbReference type="NCBI Taxonomy" id="40324"/>
    <lineage>
        <taxon>Bacteria</taxon>
        <taxon>Pseudomonadati</taxon>
        <taxon>Pseudomonadota</taxon>
        <taxon>Gammaproteobacteria</taxon>
        <taxon>Lysobacterales</taxon>
        <taxon>Lysobacteraceae</taxon>
        <taxon>Stenotrophomonas</taxon>
        <taxon>Stenotrophomonas maltophilia group</taxon>
    </lineage>
</organism>
<name>A0A2W6ITJ8_STEMA</name>
<keyword evidence="1" id="KW-1133">Transmembrane helix</keyword>
<gene>
    <name evidence="2" type="ORF">A7X83_01955</name>
</gene>
<proteinExistence type="predicted"/>
<evidence type="ECO:0000313" key="3">
    <source>
        <dbReference type="Proteomes" id="UP000249614"/>
    </source>
</evidence>
<accession>A0A2W6ITJ8</accession>
<evidence type="ECO:0000313" key="2">
    <source>
        <dbReference type="EMBL" id="PZS87195.1"/>
    </source>
</evidence>
<feature type="transmembrane region" description="Helical" evidence="1">
    <location>
        <begin position="33"/>
        <end position="53"/>
    </location>
</feature>